<feature type="coiled-coil region" evidence="4">
    <location>
        <begin position="1073"/>
        <end position="1128"/>
    </location>
</feature>
<feature type="compositionally biased region" description="Low complexity" evidence="5">
    <location>
        <begin position="1447"/>
        <end position="1458"/>
    </location>
</feature>
<proteinExistence type="predicted"/>
<dbReference type="GO" id="GO:0051959">
    <property type="term" value="F:dynein light intermediate chain binding"/>
    <property type="evidence" value="ECO:0007669"/>
    <property type="project" value="TreeGrafter"/>
</dbReference>
<evidence type="ECO:0000256" key="5">
    <source>
        <dbReference type="SAM" id="MobiDB-lite"/>
    </source>
</evidence>
<dbReference type="InterPro" id="IPR043936">
    <property type="entry name" value="HOOK_N"/>
</dbReference>
<protein>
    <submittedName>
        <fullName evidence="7">Protein Daple-like protein</fullName>
    </submittedName>
</protein>
<feature type="coiled-coil region" evidence="4">
    <location>
        <begin position="560"/>
        <end position="792"/>
    </location>
</feature>
<name>A0A3S3SCD9_9ACAR</name>
<evidence type="ECO:0000256" key="3">
    <source>
        <dbReference type="ARBA" id="ARBA00023054"/>
    </source>
</evidence>
<keyword evidence="2" id="KW-0963">Cytoplasm</keyword>
<dbReference type="GO" id="GO:0030705">
    <property type="term" value="P:cytoskeleton-dependent intracellular transport"/>
    <property type="evidence" value="ECO:0007669"/>
    <property type="project" value="InterPro"/>
</dbReference>
<comment type="caution">
    <text evidence="7">The sequence shown here is derived from an EMBL/GenBank/DDBJ whole genome shotgun (WGS) entry which is preliminary data.</text>
</comment>
<dbReference type="Gene3D" id="1.10.287.2610">
    <property type="match status" value="1"/>
</dbReference>
<dbReference type="GO" id="GO:0005813">
    <property type="term" value="C:centrosome"/>
    <property type="evidence" value="ECO:0007669"/>
    <property type="project" value="TreeGrafter"/>
</dbReference>
<dbReference type="EMBL" id="NCKU01000990">
    <property type="protein sequence ID" value="RWS13447.1"/>
    <property type="molecule type" value="Genomic_DNA"/>
</dbReference>
<accession>A0A3S3SCD9</accession>
<sequence length="1519" mass="173915">MVKRLNEDVGNLERDITCHTLCDGPLLQHIWDQIDSNLTFQKNTTSLDNSFTLGARIKNLSSLLFRIISFYEQNLGQNLVLRLPDVVKISRNPEDDSSLDDMRLLLLLLLGSAVQCDRKEHFIDMIKSLDLSTQHEIVDCIQQITDNPSSVWINNEWGELSSLPSEEAGRMYVLLVQHVNRLAKEREQLLQCVIDLVLEVEAFKHNSENCFSQSSSSPSSPSSSGISVASCMSPSKSTAVSSSALMTSSATSPTINNGTIIEQKSHLMLELADLKSKLRRTHQELEEKNELLIEMKEILEQNKETSNKLRQENLELIQEARSAKAYRDEIDVLTERVRKVDRLESEVQRYRDRMNELDFYKSRVEELREDNRILTETKAMLEEQLTVSRKRADQLPELESSLLQLQSYSDEVSLQRDLERDKIESLVEEITQLKVEKKAALEEMSQLQSELNYLRSELNSSECSNQNTHTTNLLEQLNNDAAKRVLKLELENQKLQSLIENMKNNRTDIVSTSSYLNNNLGKTYNFDTLPNGNDPIKSELDENVTPETLSEIDSGCVSLVEELNIRLEKMEKENIRLREASEKLKECELRLSVFEEEKRDLENTVQMLKSKIESDVYKYEQIEDNLSHANTENQRLQRQIDNLQKRLEECQQENCSLESENHKLQQTTQTLRCTMKRLNDLERDVTHLEAENHRLEQEKRSHEKEIMRLKQAIDAKDKLIDDYSGKMSTLELENKHVKKEIESAVESVNNLKKLEKDFKDVCQELDVNKKSLTTLRQDLVNEKIKCQQLNSELDRIVAALRKIGYTEDQSLPVFAENRDWSKVIEDVIDNVIKKSVEQKENKISSLESTLKDACSQNDELKVQLQSLKQKMESGFNSKSARSDRVMIDDWERKVAQTDDENKNLRNENLTFKESQYNLKMEIKSLEMKMDSLKQQNTHLQSIQAKAQVENSLLKAQNVSLSSQISNLEAQCNVMKESRDSLELKYKELENSYRNLFNDHEALQKLHEQLNTDYEVLSASCSTLKTSHKNLRAEHKVVEEQLKAWLVSNEELRKMKEAIENVSSNEDHCNCNLSKELSAKLKALTDEKNNINENYKKLQTEFKMLQNIYKQLRSENNELKLKHTELQGETAECKDRLSSLDVEVSKLSSYCESLSITNNSLEEQRKTLISSVSNLLVQYQDILNEIADNTQSLAAEKLNDLCAKKERLEKMIKEYDNVATKKKKVAVTAPSVVRRIPRSTTDNNLMIVKQSNKDEKVKNRNSCPPIDENNEIYGRIWEAETLCPFPSNAAILRPIRNSSASNSSQEYTKKLSPAECEKSDLDGAVVQASDDYSNKNSAPPRPPPRGHLTTTVENRLTFNLITSPREQNASTSAATSATAATLGNSQSHSNSCINPNFMRGTFRSNTISFGSPIRRQRDPHVSHLPLTLRNGHHHFHHHHHHHVHHPPHSASPSVNSESSVTPHDESELSDGDAQRRLKMQNGSNIMANSNEIDASKISPSNIPRSPSSCTNSIWYEYGCV</sequence>
<feature type="compositionally biased region" description="Basic residues" evidence="5">
    <location>
        <begin position="1433"/>
        <end position="1446"/>
    </location>
</feature>
<feature type="compositionally biased region" description="Low complexity" evidence="5">
    <location>
        <begin position="1368"/>
        <end position="1380"/>
    </location>
</feature>
<feature type="domain" description="HOOK N-terminal" evidence="6">
    <location>
        <begin position="20"/>
        <end position="143"/>
    </location>
</feature>
<feature type="region of interest" description="Disordered" evidence="5">
    <location>
        <begin position="1433"/>
        <end position="1471"/>
    </location>
</feature>
<feature type="coiled-coil region" evidence="4">
    <location>
        <begin position="416"/>
        <end position="508"/>
    </location>
</feature>
<dbReference type="SUPFAM" id="SSF57997">
    <property type="entry name" value="Tropomyosin"/>
    <property type="match status" value="1"/>
</dbReference>
<feature type="region of interest" description="Disordered" evidence="5">
    <location>
        <begin position="1297"/>
        <end position="1317"/>
    </location>
</feature>
<gene>
    <name evidence="7" type="ORF">B4U79_08933</name>
</gene>
<evidence type="ECO:0000259" key="6">
    <source>
        <dbReference type="Pfam" id="PF19047"/>
    </source>
</evidence>
<organism evidence="7 8">
    <name type="scientific">Dinothrombium tinctorium</name>
    <dbReference type="NCBI Taxonomy" id="1965070"/>
    <lineage>
        <taxon>Eukaryota</taxon>
        <taxon>Metazoa</taxon>
        <taxon>Ecdysozoa</taxon>
        <taxon>Arthropoda</taxon>
        <taxon>Chelicerata</taxon>
        <taxon>Arachnida</taxon>
        <taxon>Acari</taxon>
        <taxon>Acariformes</taxon>
        <taxon>Trombidiformes</taxon>
        <taxon>Prostigmata</taxon>
        <taxon>Anystina</taxon>
        <taxon>Parasitengona</taxon>
        <taxon>Trombidioidea</taxon>
        <taxon>Trombidiidae</taxon>
        <taxon>Dinothrombium</taxon>
    </lineage>
</organism>
<dbReference type="Proteomes" id="UP000285301">
    <property type="component" value="Unassembled WGS sequence"/>
</dbReference>
<evidence type="ECO:0000256" key="1">
    <source>
        <dbReference type="ARBA" id="ARBA00004496"/>
    </source>
</evidence>
<dbReference type="SUPFAM" id="SSF116907">
    <property type="entry name" value="Hook domain"/>
    <property type="match status" value="1"/>
</dbReference>
<feature type="coiled-coil region" evidence="4">
    <location>
        <begin position="836"/>
        <end position="1012"/>
    </location>
</feature>
<feature type="region of interest" description="Disordered" evidence="5">
    <location>
        <begin position="209"/>
        <end position="228"/>
    </location>
</feature>
<reference evidence="7 8" key="1">
    <citation type="journal article" date="2018" name="Gigascience">
        <title>Genomes of trombidid mites reveal novel predicted allergens and laterally-transferred genes associated with secondary metabolism.</title>
        <authorList>
            <person name="Dong X."/>
            <person name="Chaisiri K."/>
            <person name="Xia D."/>
            <person name="Armstrong S.D."/>
            <person name="Fang Y."/>
            <person name="Donnelly M.J."/>
            <person name="Kadowaki T."/>
            <person name="McGarry J.W."/>
            <person name="Darby A.C."/>
            <person name="Makepeace B.L."/>
        </authorList>
    </citation>
    <scope>NUCLEOTIDE SEQUENCE [LARGE SCALE GENOMIC DNA]</scope>
    <source>
        <strain evidence="7">UoL-WK</strain>
    </source>
</reference>
<evidence type="ECO:0000256" key="4">
    <source>
        <dbReference type="SAM" id="Coils"/>
    </source>
</evidence>
<keyword evidence="3 4" id="KW-0175">Coiled coil</keyword>
<keyword evidence="8" id="KW-1185">Reference proteome</keyword>
<dbReference type="GO" id="GO:0031122">
    <property type="term" value="P:cytoplasmic microtubule organization"/>
    <property type="evidence" value="ECO:0007669"/>
    <property type="project" value="TreeGrafter"/>
</dbReference>
<dbReference type="PANTHER" id="PTHR18947">
    <property type="entry name" value="HOOK PROTEINS"/>
    <property type="match status" value="1"/>
</dbReference>
<evidence type="ECO:0000256" key="2">
    <source>
        <dbReference type="ARBA" id="ARBA00022490"/>
    </source>
</evidence>
<dbReference type="GO" id="GO:0005737">
    <property type="term" value="C:cytoplasm"/>
    <property type="evidence" value="ECO:0007669"/>
    <property type="project" value="UniProtKB-SubCell"/>
</dbReference>
<dbReference type="GO" id="GO:0008017">
    <property type="term" value="F:microtubule binding"/>
    <property type="evidence" value="ECO:0007669"/>
    <property type="project" value="TreeGrafter"/>
</dbReference>
<dbReference type="STRING" id="1965070.A0A3S3SCD9"/>
<dbReference type="Pfam" id="PF19047">
    <property type="entry name" value="HOOK_N"/>
    <property type="match status" value="1"/>
</dbReference>
<feature type="region of interest" description="Disordered" evidence="5">
    <location>
        <begin position="1362"/>
        <end position="1388"/>
    </location>
</feature>
<dbReference type="Gene3D" id="1.10.418.10">
    <property type="entry name" value="Calponin-like domain"/>
    <property type="match status" value="1"/>
</dbReference>
<dbReference type="CDD" id="cd22223">
    <property type="entry name" value="HkD_HkRP"/>
    <property type="match status" value="1"/>
</dbReference>
<dbReference type="PANTHER" id="PTHR18947:SF28">
    <property type="entry name" value="GIRDIN, ISOFORM A"/>
    <property type="match status" value="1"/>
</dbReference>
<evidence type="ECO:0000313" key="8">
    <source>
        <dbReference type="Proteomes" id="UP000285301"/>
    </source>
</evidence>
<evidence type="ECO:0000313" key="7">
    <source>
        <dbReference type="EMBL" id="RWS13447.1"/>
    </source>
</evidence>
<comment type="subcellular location">
    <subcellularLocation>
        <location evidence="1">Cytoplasm</location>
    </subcellularLocation>
</comment>
<dbReference type="Gene3D" id="1.20.5.340">
    <property type="match status" value="1"/>
</dbReference>
<feature type="coiled-coil region" evidence="4">
    <location>
        <begin position="264"/>
        <end position="384"/>
    </location>
</feature>
<dbReference type="InterPro" id="IPR036872">
    <property type="entry name" value="CH_dom_sf"/>
</dbReference>
<dbReference type="OrthoDB" id="10254988at2759"/>
<feature type="region of interest" description="Disordered" evidence="5">
    <location>
        <begin position="1329"/>
        <end position="1348"/>
    </location>
</feature>